<evidence type="ECO:0000313" key="2">
    <source>
        <dbReference type="Proteomes" id="UP000033684"/>
    </source>
</evidence>
<evidence type="ECO:0000313" key="1">
    <source>
        <dbReference type="EMBL" id="KJV04964.1"/>
    </source>
</evidence>
<name>A0A0F3IHM9_9GAMM</name>
<proteinExistence type="predicted"/>
<reference evidence="2" key="1">
    <citation type="submission" date="2015-03" db="EMBL/GenBank/DDBJ databases">
        <title>Draft genome sequence of a novel methanotroph (Sn10-6) isolated from flooded ricefield rhizosphere in India.</title>
        <authorList>
            <person name="Pandit P.S."/>
            <person name="Pore S.D."/>
            <person name="Arora P."/>
            <person name="Kapse N.G."/>
            <person name="Dhakephalkar P.K."/>
            <person name="Rahalkar M.C."/>
        </authorList>
    </citation>
    <scope>NUCLEOTIDE SEQUENCE [LARGE SCALE GENOMIC DNA]</scope>
    <source>
        <strain evidence="2">Sn10-6</strain>
    </source>
</reference>
<keyword evidence="2" id="KW-1185">Reference proteome</keyword>
<reference evidence="1 2" key="2">
    <citation type="journal article" date="2016" name="Microb. Ecol.">
        <title>Genome Characteristics of a Novel Type I Methanotroph (Sn10-6) Isolated from a Flooded Indian Rice Field.</title>
        <authorList>
            <person name="Rahalkar M.C."/>
            <person name="Pandit P.S."/>
            <person name="Dhakephalkar P.K."/>
            <person name="Pore S."/>
            <person name="Arora P."/>
            <person name="Kapse N."/>
        </authorList>
    </citation>
    <scope>NUCLEOTIDE SEQUENCE [LARGE SCALE GENOMIC DNA]</scope>
    <source>
        <strain evidence="1 2">Sn10-6</strain>
    </source>
</reference>
<dbReference type="AlphaFoldDB" id="A0A0F3IHM9"/>
<dbReference type="EMBL" id="LAJX01000361">
    <property type="protein sequence ID" value="KJV04964.1"/>
    <property type="molecule type" value="Genomic_DNA"/>
</dbReference>
<protein>
    <submittedName>
        <fullName evidence="1">Uncharacterized protein</fullName>
    </submittedName>
</protein>
<organism evidence="1 2">
    <name type="scientific">Methylocucumis oryzae</name>
    <dbReference type="NCBI Taxonomy" id="1632867"/>
    <lineage>
        <taxon>Bacteria</taxon>
        <taxon>Pseudomonadati</taxon>
        <taxon>Pseudomonadota</taxon>
        <taxon>Gammaproteobacteria</taxon>
        <taxon>Methylococcales</taxon>
        <taxon>Methylococcaceae</taxon>
        <taxon>Methylocucumis</taxon>
    </lineage>
</organism>
<accession>A0A0F3IHM9</accession>
<dbReference type="Proteomes" id="UP000033684">
    <property type="component" value="Unassembled WGS sequence"/>
</dbReference>
<gene>
    <name evidence="1" type="ORF">VZ94_21645</name>
</gene>
<sequence>MTTEIKQVNIMQKKSEQFLASLAGYGNNMTLEQRVIFLNLLEDEGMLPPPVSDEYIARIKERQLRDPRFIALAAKGTQPEE</sequence>
<comment type="caution">
    <text evidence="1">The sequence shown here is derived from an EMBL/GenBank/DDBJ whole genome shotgun (WGS) entry which is preliminary data.</text>
</comment>